<reference evidence="2" key="1">
    <citation type="submission" date="2020-11" db="EMBL/GenBank/DDBJ databases">
        <authorList>
            <consortium name="DOE Joint Genome Institute"/>
            <person name="Ahrendt S."/>
            <person name="Riley R."/>
            <person name="Andreopoulos W."/>
            <person name="Labutti K."/>
            <person name="Pangilinan J."/>
            <person name="Ruiz-Duenas F.J."/>
            <person name="Barrasa J.M."/>
            <person name="Sanchez-Garcia M."/>
            <person name="Camarero S."/>
            <person name="Miyauchi S."/>
            <person name="Serrano A."/>
            <person name="Linde D."/>
            <person name="Babiker R."/>
            <person name="Drula E."/>
            <person name="Ayuso-Fernandez I."/>
            <person name="Pacheco R."/>
            <person name="Padilla G."/>
            <person name="Ferreira P."/>
            <person name="Barriuso J."/>
            <person name="Kellner H."/>
            <person name="Castanera R."/>
            <person name="Alfaro M."/>
            <person name="Ramirez L."/>
            <person name="Pisabarro A.G."/>
            <person name="Kuo A."/>
            <person name="Tritt A."/>
            <person name="Lipzen A."/>
            <person name="He G."/>
            <person name="Yan M."/>
            <person name="Ng V."/>
            <person name="Cullen D."/>
            <person name="Martin F."/>
            <person name="Rosso M.-N."/>
            <person name="Henrissat B."/>
            <person name="Hibbett D."/>
            <person name="Martinez A.T."/>
            <person name="Grigoriev I.V."/>
        </authorList>
    </citation>
    <scope>NUCLEOTIDE SEQUENCE</scope>
    <source>
        <strain evidence="2">ATCC 90797</strain>
    </source>
</reference>
<keyword evidence="1" id="KW-0812">Transmembrane</keyword>
<name>A0A9P5ZXJ8_PLEER</name>
<protein>
    <submittedName>
        <fullName evidence="2">Uncharacterized protein</fullName>
    </submittedName>
</protein>
<dbReference type="AlphaFoldDB" id="A0A9P5ZXJ8"/>
<feature type="transmembrane region" description="Helical" evidence="1">
    <location>
        <begin position="26"/>
        <end position="49"/>
    </location>
</feature>
<gene>
    <name evidence="2" type="ORF">BDN71DRAFT_1507877</name>
</gene>
<evidence type="ECO:0000256" key="1">
    <source>
        <dbReference type="SAM" id="Phobius"/>
    </source>
</evidence>
<keyword evidence="1" id="KW-0472">Membrane</keyword>
<evidence type="ECO:0000313" key="2">
    <source>
        <dbReference type="EMBL" id="KAF9494159.1"/>
    </source>
</evidence>
<organism evidence="2 3">
    <name type="scientific">Pleurotus eryngii</name>
    <name type="common">Boletus of the steppes</name>
    <dbReference type="NCBI Taxonomy" id="5323"/>
    <lineage>
        <taxon>Eukaryota</taxon>
        <taxon>Fungi</taxon>
        <taxon>Dikarya</taxon>
        <taxon>Basidiomycota</taxon>
        <taxon>Agaricomycotina</taxon>
        <taxon>Agaricomycetes</taxon>
        <taxon>Agaricomycetidae</taxon>
        <taxon>Agaricales</taxon>
        <taxon>Pleurotineae</taxon>
        <taxon>Pleurotaceae</taxon>
        <taxon>Pleurotus</taxon>
    </lineage>
</organism>
<keyword evidence="3" id="KW-1185">Reference proteome</keyword>
<proteinExistence type="predicted"/>
<sequence length="72" mass="7876">MRATIAIYEHPDYSDSETFRLKGKGMLYAAVGTLTLAVAGAIAASRYPFSDAGKLKVMRWLLMTPSTSLLLH</sequence>
<dbReference type="EMBL" id="MU154576">
    <property type="protein sequence ID" value="KAF9494159.1"/>
    <property type="molecule type" value="Genomic_DNA"/>
</dbReference>
<comment type="caution">
    <text evidence="2">The sequence shown here is derived from an EMBL/GenBank/DDBJ whole genome shotgun (WGS) entry which is preliminary data.</text>
</comment>
<keyword evidence="1" id="KW-1133">Transmembrane helix</keyword>
<dbReference type="Proteomes" id="UP000807025">
    <property type="component" value="Unassembled WGS sequence"/>
</dbReference>
<accession>A0A9P5ZXJ8</accession>
<evidence type="ECO:0000313" key="3">
    <source>
        <dbReference type="Proteomes" id="UP000807025"/>
    </source>
</evidence>
<dbReference type="OrthoDB" id="10436321at2759"/>